<dbReference type="AlphaFoldDB" id="A0A366HUS9"/>
<proteinExistence type="predicted"/>
<name>A0A366HUS9_9BACT</name>
<organism evidence="1 2">
    <name type="scientific">Roseimicrobium gellanilyticum</name>
    <dbReference type="NCBI Taxonomy" id="748857"/>
    <lineage>
        <taxon>Bacteria</taxon>
        <taxon>Pseudomonadati</taxon>
        <taxon>Verrucomicrobiota</taxon>
        <taxon>Verrucomicrobiia</taxon>
        <taxon>Verrucomicrobiales</taxon>
        <taxon>Verrucomicrobiaceae</taxon>
        <taxon>Roseimicrobium</taxon>
    </lineage>
</organism>
<comment type="caution">
    <text evidence="1">The sequence shown here is derived from an EMBL/GenBank/DDBJ whole genome shotgun (WGS) entry which is preliminary data.</text>
</comment>
<evidence type="ECO:0000313" key="1">
    <source>
        <dbReference type="EMBL" id="RBP47439.1"/>
    </source>
</evidence>
<keyword evidence="2" id="KW-1185">Reference proteome</keyword>
<protein>
    <submittedName>
        <fullName evidence="1">Uncharacterized protein</fullName>
    </submittedName>
</protein>
<dbReference type="Proteomes" id="UP000253426">
    <property type="component" value="Unassembled WGS sequence"/>
</dbReference>
<sequence>MNESEFESGLRRFTPVKPSPDLAQGIATALERHVPAPTPVSRRVSATSEPSLLWVWLDRLLWSALGATAAIAVTMAMRPAPAPDSVLTVTQHDPVTAVPGAVPEFQKVLTSNEALDWKDEGIHFDSSGQPVLKLQRTAVEHQAWADLQNAGVVQVEVPRQEVMYVPVQLH</sequence>
<accession>A0A366HUS9</accession>
<dbReference type="RefSeq" id="WP_113956375.1">
    <property type="nucleotide sequence ID" value="NZ_QNRR01000001.1"/>
</dbReference>
<reference evidence="1 2" key="1">
    <citation type="submission" date="2018-06" db="EMBL/GenBank/DDBJ databases">
        <title>Genomic Encyclopedia of Type Strains, Phase IV (KMG-IV): sequencing the most valuable type-strain genomes for metagenomic binning, comparative biology and taxonomic classification.</title>
        <authorList>
            <person name="Goeker M."/>
        </authorList>
    </citation>
    <scope>NUCLEOTIDE SEQUENCE [LARGE SCALE GENOMIC DNA]</scope>
    <source>
        <strain evidence="1 2">DSM 25532</strain>
    </source>
</reference>
<gene>
    <name evidence="1" type="ORF">DES53_101236</name>
</gene>
<evidence type="ECO:0000313" key="2">
    <source>
        <dbReference type="Proteomes" id="UP000253426"/>
    </source>
</evidence>
<dbReference type="EMBL" id="QNRR01000001">
    <property type="protein sequence ID" value="RBP47439.1"/>
    <property type="molecule type" value="Genomic_DNA"/>
</dbReference>